<evidence type="ECO:0000313" key="1">
    <source>
        <dbReference type="EMBL" id="QEC71613.1"/>
    </source>
</evidence>
<organism evidence="1 2">
    <name type="scientific">Arachidicoccus ginsenosidivorans</name>
    <dbReference type="NCBI Taxonomy" id="496057"/>
    <lineage>
        <taxon>Bacteria</taxon>
        <taxon>Pseudomonadati</taxon>
        <taxon>Bacteroidota</taxon>
        <taxon>Chitinophagia</taxon>
        <taxon>Chitinophagales</taxon>
        <taxon>Chitinophagaceae</taxon>
        <taxon>Arachidicoccus</taxon>
    </lineage>
</organism>
<accession>A0A5B8VKA0</accession>
<sequence>MKLEKGNFFKLWLPTRESAGRLVFENPTDNTLRQDADKSIITAFVYDEHNIEKLDLSDIGQCKNLIGTQKRSGSILMDCVGRKLVRFVKNSVSTN</sequence>
<evidence type="ECO:0000313" key="2">
    <source>
        <dbReference type="Proteomes" id="UP000321291"/>
    </source>
</evidence>
<dbReference type="RefSeq" id="WP_146780991.1">
    <property type="nucleotide sequence ID" value="NZ_CP042434.1"/>
</dbReference>
<dbReference type="EMBL" id="CP042434">
    <property type="protein sequence ID" value="QEC71613.1"/>
    <property type="molecule type" value="Genomic_DNA"/>
</dbReference>
<gene>
    <name evidence="1" type="ORF">FSB73_07975</name>
</gene>
<protein>
    <submittedName>
        <fullName evidence="1">Uncharacterized protein</fullName>
    </submittedName>
</protein>
<proteinExistence type="predicted"/>
<reference evidence="1 2" key="1">
    <citation type="journal article" date="2017" name="Int. J. Syst. Evol. Microbiol.">
        <title>Arachidicoccus ginsenosidivorans sp. nov., with ginsenoside-converting activity isolated from ginseng cultivating soil.</title>
        <authorList>
            <person name="Siddiqi M.Z."/>
            <person name="Aslam Z."/>
            <person name="Im W.T."/>
        </authorList>
    </citation>
    <scope>NUCLEOTIDE SEQUENCE [LARGE SCALE GENOMIC DNA]</scope>
    <source>
        <strain evidence="1 2">Gsoil 809</strain>
    </source>
</reference>
<dbReference type="KEGG" id="agi:FSB73_07975"/>
<dbReference type="AlphaFoldDB" id="A0A5B8VKA0"/>
<name>A0A5B8VKA0_9BACT</name>
<dbReference type="Proteomes" id="UP000321291">
    <property type="component" value="Chromosome"/>
</dbReference>
<keyword evidence="2" id="KW-1185">Reference proteome</keyword>